<proteinExistence type="predicted"/>
<reference evidence="2" key="1">
    <citation type="submission" date="2023-10" db="EMBL/GenBank/DDBJ databases">
        <title>Genome assembly of Pristionchus species.</title>
        <authorList>
            <person name="Yoshida K."/>
            <person name="Sommer R.J."/>
        </authorList>
    </citation>
    <scope>NUCLEOTIDE SEQUENCE</scope>
    <source>
        <strain evidence="2">RS5133</strain>
    </source>
</reference>
<evidence type="ECO:0000256" key="1">
    <source>
        <dbReference type="SAM" id="MobiDB-lite"/>
    </source>
</evidence>
<name>A0AAV5V5W2_9BILA</name>
<organism evidence="2 3">
    <name type="scientific">Pristionchus fissidentatus</name>
    <dbReference type="NCBI Taxonomy" id="1538716"/>
    <lineage>
        <taxon>Eukaryota</taxon>
        <taxon>Metazoa</taxon>
        <taxon>Ecdysozoa</taxon>
        <taxon>Nematoda</taxon>
        <taxon>Chromadorea</taxon>
        <taxon>Rhabditida</taxon>
        <taxon>Rhabditina</taxon>
        <taxon>Diplogasteromorpha</taxon>
        <taxon>Diplogasteroidea</taxon>
        <taxon>Neodiplogasteridae</taxon>
        <taxon>Pristionchus</taxon>
    </lineage>
</organism>
<dbReference type="AlphaFoldDB" id="A0AAV5V5W2"/>
<sequence length="319" mass="38600">MNVCQFINCIQMQRKIEFDRIENENRRKKETARDSSEREKREKERRKEREEEKKKDEKEREEYERMKNTDATEWNEKMSISEAEFNKMKEKQEKELSRVKEEQEKTMLKMMEDAEKEREMRSDRLRKEREKVAQEYEEYCSKWRNQMKEMLNLMQQRIWNQQVEQKWAKKLSGLRDVHLPVHRSFFNLRFDLEDLTKYNGADLSASKRSEIEVKVSLLLDQLKVEIQIMGNEVDEMKNMTLDQPEAKFLADIEESAESIGKASTSLFEKMEIVMKHLKSEYEKLLEVDDWRNCGNSFNDLEKKVDLIPTVSGLKMKYDQ</sequence>
<dbReference type="Proteomes" id="UP001432322">
    <property type="component" value="Unassembled WGS sequence"/>
</dbReference>
<protein>
    <submittedName>
        <fullName evidence="2">Uncharacterized protein</fullName>
    </submittedName>
</protein>
<keyword evidence="3" id="KW-1185">Reference proteome</keyword>
<evidence type="ECO:0000313" key="2">
    <source>
        <dbReference type="EMBL" id="GMT14192.1"/>
    </source>
</evidence>
<evidence type="ECO:0000313" key="3">
    <source>
        <dbReference type="Proteomes" id="UP001432322"/>
    </source>
</evidence>
<dbReference type="EMBL" id="BTSY01000002">
    <property type="protein sequence ID" value="GMT14192.1"/>
    <property type="molecule type" value="Genomic_DNA"/>
</dbReference>
<gene>
    <name evidence="2" type="ORF">PFISCL1PPCAC_5488</name>
</gene>
<accession>A0AAV5V5W2</accession>
<comment type="caution">
    <text evidence="2">The sequence shown here is derived from an EMBL/GenBank/DDBJ whole genome shotgun (WGS) entry which is preliminary data.</text>
</comment>
<feature type="region of interest" description="Disordered" evidence="1">
    <location>
        <begin position="23"/>
        <end position="74"/>
    </location>
</feature>